<feature type="compositionally biased region" description="Low complexity" evidence="1">
    <location>
        <begin position="8"/>
        <end position="22"/>
    </location>
</feature>
<name>A0A165IR68_9BASI</name>
<sequence>MQPLCENSSACSSSLASPPLSSTATFQTPTYSSLSDIFALRALHTVSRTQSGVSGRIPSRTPSATPELAKRGGVIQNGHSSCLGANGA</sequence>
<dbReference type="EMBL" id="KV423927">
    <property type="protein sequence ID" value="KZT60882.1"/>
    <property type="molecule type" value="Genomic_DNA"/>
</dbReference>
<dbReference type="AlphaFoldDB" id="A0A165IR68"/>
<proteinExistence type="predicted"/>
<dbReference type="InParanoid" id="A0A165IR68"/>
<dbReference type="Proteomes" id="UP000076842">
    <property type="component" value="Unassembled WGS sequence"/>
</dbReference>
<organism evidence="2 3">
    <name type="scientific">Calocera cornea HHB12733</name>
    <dbReference type="NCBI Taxonomy" id="1353952"/>
    <lineage>
        <taxon>Eukaryota</taxon>
        <taxon>Fungi</taxon>
        <taxon>Dikarya</taxon>
        <taxon>Basidiomycota</taxon>
        <taxon>Agaricomycotina</taxon>
        <taxon>Dacrymycetes</taxon>
        <taxon>Dacrymycetales</taxon>
        <taxon>Dacrymycetaceae</taxon>
        <taxon>Calocera</taxon>
    </lineage>
</organism>
<evidence type="ECO:0000313" key="2">
    <source>
        <dbReference type="EMBL" id="KZT60882.1"/>
    </source>
</evidence>
<gene>
    <name evidence="2" type="ORF">CALCODRAFT_491803</name>
</gene>
<evidence type="ECO:0000256" key="1">
    <source>
        <dbReference type="SAM" id="MobiDB-lite"/>
    </source>
</evidence>
<evidence type="ECO:0000313" key="3">
    <source>
        <dbReference type="Proteomes" id="UP000076842"/>
    </source>
</evidence>
<feature type="region of interest" description="Disordered" evidence="1">
    <location>
        <begin position="1"/>
        <end position="25"/>
    </location>
</feature>
<reference evidence="2 3" key="1">
    <citation type="journal article" date="2016" name="Mol. Biol. Evol.">
        <title>Comparative Genomics of Early-Diverging Mushroom-Forming Fungi Provides Insights into the Origins of Lignocellulose Decay Capabilities.</title>
        <authorList>
            <person name="Nagy L.G."/>
            <person name="Riley R."/>
            <person name="Tritt A."/>
            <person name="Adam C."/>
            <person name="Daum C."/>
            <person name="Floudas D."/>
            <person name="Sun H."/>
            <person name="Yadav J.S."/>
            <person name="Pangilinan J."/>
            <person name="Larsson K.H."/>
            <person name="Matsuura K."/>
            <person name="Barry K."/>
            <person name="Labutti K."/>
            <person name="Kuo R."/>
            <person name="Ohm R.A."/>
            <person name="Bhattacharya S.S."/>
            <person name="Shirouzu T."/>
            <person name="Yoshinaga Y."/>
            <person name="Martin F.M."/>
            <person name="Grigoriev I.V."/>
            <person name="Hibbett D.S."/>
        </authorList>
    </citation>
    <scope>NUCLEOTIDE SEQUENCE [LARGE SCALE GENOMIC DNA]</scope>
    <source>
        <strain evidence="2 3">HHB12733</strain>
    </source>
</reference>
<feature type="region of interest" description="Disordered" evidence="1">
    <location>
        <begin position="49"/>
        <end position="88"/>
    </location>
</feature>
<keyword evidence="3" id="KW-1185">Reference proteome</keyword>
<protein>
    <submittedName>
        <fullName evidence="2">Uncharacterized protein</fullName>
    </submittedName>
</protein>
<accession>A0A165IR68</accession>